<dbReference type="Proteomes" id="UP000410492">
    <property type="component" value="Unassembled WGS sequence"/>
</dbReference>
<gene>
    <name evidence="2" type="ORF">CALMAC_LOCUS8418</name>
</gene>
<proteinExistence type="predicted"/>
<dbReference type="AlphaFoldDB" id="A0A653CEU6"/>
<feature type="signal peptide" evidence="1">
    <location>
        <begin position="1"/>
        <end position="28"/>
    </location>
</feature>
<dbReference type="OrthoDB" id="1063785at2759"/>
<feature type="chain" id="PRO_5024852720" description="Secreted protein" evidence="1">
    <location>
        <begin position="29"/>
        <end position="68"/>
    </location>
</feature>
<evidence type="ECO:0000256" key="1">
    <source>
        <dbReference type="SAM" id="SignalP"/>
    </source>
</evidence>
<dbReference type="EMBL" id="CAACVG010007605">
    <property type="protein sequence ID" value="VEN46269.1"/>
    <property type="molecule type" value="Genomic_DNA"/>
</dbReference>
<protein>
    <recommendedName>
        <fullName evidence="4">Secreted protein</fullName>
    </recommendedName>
</protein>
<name>A0A653CEU6_CALMS</name>
<organism evidence="2 3">
    <name type="scientific">Callosobruchus maculatus</name>
    <name type="common">Southern cowpea weevil</name>
    <name type="synonym">Pulse bruchid</name>
    <dbReference type="NCBI Taxonomy" id="64391"/>
    <lineage>
        <taxon>Eukaryota</taxon>
        <taxon>Metazoa</taxon>
        <taxon>Ecdysozoa</taxon>
        <taxon>Arthropoda</taxon>
        <taxon>Hexapoda</taxon>
        <taxon>Insecta</taxon>
        <taxon>Pterygota</taxon>
        <taxon>Neoptera</taxon>
        <taxon>Endopterygota</taxon>
        <taxon>Coleoptera</taxon>
        <taxon>Polyphaga</taxon>
        <taxon>Cucujiformia</taxon>
        <taxon>Chrysomeloidea</taxon>
        <taxon>Chrysomelidae</taxon>
        <taxon>Bruchinae</taxon>
        <taxon>Bruchini</taxon>
        <taxon>Callosobruchus</taxon>
    </lineage>
</organism>
<sequence length="68" mass="7631">MIFAKSGCGMRRILIFLMMGIVCTTASTESNETTDGEESRKILGSSDVCIGHNGYRKWNESRFHGRSR</sequence>
<evidence type="ECO:0008006" key="4">
    <source>
        <dbReference type="Google" id="ProtNLM"/>
    </source>
</evidence>
<reference evidence="2 3" key="1">
    <citation type="submission" date="2019-01" db="EMBL/GenBank/DDBJ databases">
        <authorList>
            <person name="Sayadi A."/>
        </authorList>
    </citation>
    <scope>NUCLEOTIDE SEQUENCE [LARGE SCALE GENOMIC DNA]</scope>
</reference>
<evidence type="ECO:0000313" key="3">
    <source>
        <dbReference type="Proteomes" id="UP000410492"/>
    </source>
</evidence>
<keyword evidence="1" id="KW-0732">Signal</keyword>
<evidence type="ECO:0000313" key="2">
    <source>
        <dbReference type="EMBL" id="VEN46269.1"/>
    </source>
</evidence>
<accession>A0A653CEU6</accession>
<keyword evidence="3" id="KW-1185">Reference proteome</keyword>